<sequence length="112" mass="12721">MVNYGSSAEQILLTLVGEHEMLSGKENKMLFYFVLVAMPCVQVIPMAISLPKSALFSHSSERLRKTSLVFCFVLFLLFCHTRWRIKFVDDLTVLEALPRNSPSLLNVVVDDN</sequence>
<feature type="transmembrane region" description="Helical" evidence="1">
    <location>
        <begin position="29"/>
        <end position="48"/>
    </location>
</feature>
<protein>
    <submittedName>
        <fullName evidence="2">Uncharacterized protein</fullName>
    </submittedName>
</protein>
<evidence type="ECO:0000313" key="3">
    <source>
        <dbReference type="Proteomes" id="UP001159405"/>
    </source>
</evidence>
<keyword evidence="1" id="KW-1133">Transmembrane helix</keyword>
<name>A0ABN8Q038_9CNID</name>
<dbReference type="EMBL" id="CALNXK010000098">
    <property type="protein sequence ID" value="CAH3154478.1"/>
    <property type="molecule type" value="Genomic_DNA"/>
</dbReference>
<keyword evidence="3" id="KW-1185">Reference proteome</keyword>
<keyword evidence="1" id="KW-0472">Membrane</keyword>
<accession>A0ABN8Q038</accession>
<evidence type="ECO:0000313" key="2">
    <source>
        <dbReference type="EMBL" id="CAH3154478.1"/>
    </source>
</evidence>
<gene>
    <name evidence="2" type="ORF">PLOB_00050043</name>
</gene>
<comment type="caution">
    <text evidence="2">The sequence shown here is derived from an EMBL/GenBank/DDBJ whole genome shotgun (WGS) entry which is preliminary data.</text>
</comment>
<evidence type="ECO:0000256" key="1">
    <source>
        <dbReference type="SAM" id="Phobius"/>
    </source>
</evidence>
<reference evidence="2 3" key="1">
    <citation type="submission" date="2022-05" db="EMBL/GenBank/DDBJ databases">
        <authorList>
            <consortium name="Genoscope - CEA"/>
            <person name="William W."/>
        </authorList>
    </citation>
    <scope>NUCLEOTIDE SEQUENCE [LARGE SCALE GENOMIC DNA]</scope>
</reference>
<feature type="transmembrane region" description="Helical" evidence="1">
    <location>
        <begin position="68"/>
        <end position="85"/>
    </location>
</feature>
<dbReference type="Proteomes" id="UP001159405">
    <property type="component" value="Unassembled WGS sequence"/>
</dbReference>
<proteinExistence type="predicted"/>
<organism evidence="2 3">
    <name type="scientific">Porites lobata</name>
    <dbReference type="NCBI Taxonomy" id="104759"/>
    <lineage>
        <taxon>Eukaryota</taxon>
        <taxon>Metazoa</taxon>
        <taxon>Cnidaria</taxon>
        <taxon>Anthozoa</taxon>
        <taxon>Hexacorallia</taxon>
        <taxon>Scleractinia</taxon>
        <taxon>Fungiina</taxon>
        <taxon>Poritidae</taxon>
        <taxon>Porites</taxon>
    </lineage>
</organism>
<keyword evidence="1" id="KW-0812">Transmembrane</keyword>